<reference evidence="2" key="1">
    <citation type="submission" date="2023-03" db="EMBL/GenBank/DDBJ databases">
        <title>Massive genome expansion in bonnet fungi (Mycena s.s.) driven by repeated elements and novel gene families across ecological guilds.</title>
        <authorList>
            <consortium name="Lawrence Berkeley National Laboratory"/>
            <person name="Harder C.B."/>
            <person name="Miyauchi S."/>
            <person name="Viragh M."/>
            <person name="Kuo A."/>
            <person name="Thoen E."/>
            <person name="Andreopoulos B."/>
            <person name="Lu D."/>
            <person name="Skrede I."/>
            <person name="Drula E."/>
            <person name="Henrissat B."/>
            <person name="Morin E."/>
            <person name="Kohler A."/>
            <person name="Barry K."/>
            <person name="LaButti K."/>
            <person name="Morin E."/>
            <person name="Salamov A."/>
            <person name="Lipzen A."/>
            <person name="Mereny Z."/>
            <person name="Hegedus B."/>
            <person name="Baldrian P."/>
            <person name="Stursova M."/>
            <person name="Weitz H."/>
            <person name="Taylor A."/>
            <person name="Grigoriev I.V."/>
            <person name="Nagy L.G."/>
            <person name="Martin F."/>
            <person name="Kauserud H."/>
        </authorList>
    </citation>
    <scope>NUCLEOTIDE SEQUENCE</scope>
    <source>
        <strain evidence="2">CBHHK067</strain>
    </source>
</reference>
<feature type="region of interest" description="Disordered" evidence="1">
    <location>
        <begin position="358"/>
        <end position="541"/>
    </location>
</feature>
<feature type="compositionally biased region" description="Acidic residues" evidence="1">
    <location>
        <begin position="358"/>
        <end position="374"/>
    </location>
</feature>
<feature type="compositionally biased region" description="Basic and acidic residues" evidence="1">
    <location>
        <begin position="389"/>
        <end position="413"/>
    </location>
</feature>
<protein>
    <submittedName>
        <fullName evidence="2">Uncharacterized protein</fullName>
    </submittedName>
</protein>
<evidence type="ECO:0000313" key="3">
    <source>
        <dbReference type="Proteomes" id="UP001221757"/>
    </source>
</evidence>
<evidence type="ECO:0000313" key="2">
    <source>
        <dbReference type="EMBL" id="KAJ7663587.1"/>
    </source>
</evidence>
<feature type="compositionally biased region" description="Basic residues" evidence="1">
    <location>
        <begin position="420"/>
        <end position="430"/>
    </location>
</feature>
<sequence>MAQALKAGYKLFNTEQDAHIVEYLLKFISLEPSQRTQWKKRAALEILKSPLFAGDKLADEVADPKNGGTPATWEQRILKKFKNGATAAKKKVSKPGAGPSVPASVHLGGGGKSFFGRPPLTGRRLFYIENKDAIKAAASAAAAAAGCQRLLDHFQPAWKKLWEEVDDKEQADYVERVNDLQNDVAINQELFMSSMWFDIDAFCDPEDRLHTGRISVHSEDQPYFEEDNDESGSAKAWKVYVEKSLLAHVLPSNSQFEIKVGADGVPVFPRIDVMSTSPAAVIGVLHEFVRRVWAHCWASHSSFTWEEAATKYDKLRYKLPVPMEAFESLNGTQAIQLAEFFMSLGDEGGFVFTAGVDVNEEDSGDGEGDADGDGEVGKGKGKRVAGKAPNKDKAKGVEGSKDDEGDKGPHLDEGPDNGKSGKKKKEKRKASQTDIAIRTTKDEGPDNGKSGKEEEEKRKAATDDEGDKGPRLDEGPDNGKSGKRKEEKRRAVTDAEFDSSEEPAPAKPAKKPRKSGDSAPAAGTAKADGKKRRRVPEAENRMQEAPMLFDWICKTSIILFWNKIVAEKLQRSQSSPGPLILTRLKDEREST</sequence>
<name>A0AAD7CUQ1_MYCRO</name>
<evidence type="ECO:0000256" key="1">
    <source>
        <dbReference type="SAM" id="MobiDB-lite"/>
    </source>
</evidence>
<dbReference type="AlphaFoldDB" id="A0AAD7CUQ1"/>
<feature type="compositionally biased region" description="Basic and acidic residues" evidence="1">
    <location>
        <begin position="439"/>
        <end position="474"/>
    </location>
</feature>
<comment type="caution">
    <text evidence="2">The sequence shown here is derived from an EMBL/GenBank/DDBJ whole genome shotgun (WGS) entry which is preliminary data.</text>
</comment>
<keyword evidence="3" id="KW-1185">Reference proteome</keyword>
<proteinExistence type="predicted"/>
<gene>
    <name evidence="2" type="ORF">B0H17DRAFT_1211603</name>
</gene>
<feature type="compositionally biased region" description="Basic and acidic residues" evidence="1">
    <location>
        <begin position="484"/>
        <end position="493"/>
    </location>
</feature>
<dbReference type="EMBL" id="JARKIE010000231">
    <property type="protein sequence ID" value="KAJ7663587.1"/>
    <property type="molecule type" value="Genomic_DNA"/>
</dbReference>
<dbReference type="Proteomes" id="UP001221757">
    <property type="component" value="Unassembled WGS sequence"/>
</dbReference>
<accession>A0AAD7CUQ1</accession>
<organism evidence="2 3">
    <name type="scientific">Mycena rosella</name>
    <name type="common">Pink bonnet</name>
    <name type="synonym">Agaricus rosellus</name>
    <dbReference type="NCBI Taxonomy" id="1033263"/>
    <lineage>
        <taxon>Eukaryota</taxon>
        <taxon>Fungi</taxon>
        <taxon>Dikarya</taxon>
        <taxon>Basidiomycota</taxon>
        <taxon>Agaricomycotina</taxon>
        <taxon>Agaricomycetes</taxon>
        <taxon>Agaricomycetidae</taxon>
        <taxon>Agaricales</taxon>
        <taxon>Marasmiineae</taxon>
        <taxon>Mycenaceae</taxon>
        <taxon>Mycena</taxon>
    </lineage>
</organism>